<dbReference type="GO" id="GO:0005886">
    <property type="term" value="C:plasma membrane"/>
    <property type="evidence" value="ECO:0007669"/>
    <property type="project" value="UniProtKB-SubCell"/>
</dbReference>
<reference evidence="13" key="1">
    <citation type="submission" date="2022-03" db="EMBL/GenBank/DDBJ databases">
        <title>Sea Food Isolates.</title>
        <authorList>
            <person name="Li c."/>
        </authorList>
    </citation>
    <scope>NUCLEOTIDE SEQUENCE</scope>
    <source>
        <strain evidence="13">19PA01SH03</strain>
    </source>
</reference>
<dbReference type="GO" id="GO:0051082">
    <property type="term" value="F:unfolded protein binding"/>
    <property type="evidence" value="ECO:0007669"/>
    <property type="project" value="InterPro"/>
</dbReference>
<evidence type="ECO:0000256" key="4">
    <source>
        <dbReference type="ARBA" id="ARBA00022519"/>
    </source>
</evidence>
<keyword evidence="5" id="KW-0812">Transmembrane</keyword>
<comment type="similarity">
    <text evidence="2">Belongs to the lipase chaperone family.</text>
</comment>
<evidence type="ECO:0000256" key="8">
    <source>
        <dbReference type="ARBA" id="ARBA00023098"/>
    </source>
</evidence>
<evidence type="ECO:0000256" key="1">
    <source>
        <dbReference type="ARBA" id="ARBA00004383"/>
    </source>
</evidence>
<keyword evidence="8" id="KW-0443">Lipid metabolism</keyword>
<evidence type="ECO:0000256" key="2">
    <source>
        <dbReference type="ARBA" id="ARBA00010358"/>
    </source>
</evidence>
<evidence type="ECO:0000256" key="3">
    <source>
        <dbReference type="ARBA" id="ARBA00022475"/>
    </source>
</evidence>
<evidence type="ECO:0000256" key="5">
    <source>
        <dbReference type="ARBA" id="ARBA00022692"/>
    </source>
</evidence>
<gene>
    <name evidence="13" type="ORF">MRN70_06440</name>
</gene>
<dbReference type="SUPFAM" id="SSF158855">
    <property type="entry name" value="Lipase chaperone-like"/>
    <property type="match status" value="1"/>
</dbReference>
<dbReference type="AlphaFoldDB" id="A0AAU6SR58"/>
<sequence>MMRYKPMMAALALGVLIVTLSLIWLPDDQSVTAQPPSVLKSDVDLSSPRDFLNYVVSEMDQIDVNLLKQQLAHYIDEKISFDEPLFHQLIDYHHALDKLSFSSLNGLAADWQRLHDKIVHLQGVHFSTDQQSLFTEENRIRQLAIDKQKLFEIYPQQKAQRLWDEQINQQPDYIQRNEHNDRLLKAVLTLDEQDPQDHYLALKEWVDEETIQRLNHLGQSRQQFDQQWQHYVEQRKVIVKRLANHPDQQQTQLDELRRRTFSEQDLRRVQSLERIHFDQ</sequence>
<keyword evidence="9" id="KW-0472">Membrane</keyword>
<organism evidence="13">
    <name type="scientific">bacterium 19PA01SH03</name>
    <dbReference type="NCBI Taxonomy" id="2920705"/>
    <lineage>
        <taxon>Bacteria</taxon>
    </lineage>
</organism>
<keyword evidence="4" id="KW-0997">Cell inner membrane</keyword>
<keyword evidence="7" id="KW-1133">Transmembrane helix</keyword>
<dbReference type="GO" id="GO:0006457">
    <property type="term" value="P:protein folding"/>
    <property type="evidence" value="ECO:0007669"/>
    <property type="project" value="InterPro"/>
</dbReference>
<name>A0AAU6SR58_UNCXX</name>
<keyword evidence="6" id="KW-0442">Lipid degradation</keyword>
<protein>
    <recommendedName>
        <fullName evidence="11">Lipase helper protein</fullName>
    </recommendedName>
    <alternativeName>
        <fullName evidence="12">Lipase modulator</fullName>
    </alternativeName>
</protein>
<keyword evidence="10" id="KW-0143">Chaperone</keyword>
<accession>A0AAU6SR58</accession>
<evidence type="ECO:0000256" key="11">
    <source>
        <dbReference type="ARBA" id="ARBA00030948"/>
    </source>
</evidence>
<dbReference type="InterPro" id="IPR004961">
    <property type="entry name" value="Lipase_chaperone"/>
</dbReference>
<dbReference type="Pfam" id="PF03280">
    <property type="entry name" value="Lipase_chap"/>
    <property type="match status" value="1"/>
</dbReference>
<evidence type="ECO:0000256" key="10">
    <source>
        <dbReference type="ARBA" id="ARBA00023186"/>
    </source>
</evidence>
<evidence type="ECO:0000256" key="12">
    <source>
        <dbReference type="ARBA" id="ARBA00031542"/>
    </source>
</evidence>
<comment type="subcellular location">
    <subcellularLocation>
        <location evidence="1">Cell inner membrane</location>
        <topology evidence="1">Single-pass membrane protein</topology>
        <orientation evidence="1">Periplasmic side</orientation>
    </subcellularLocation>
</comment>
<evidence type="ECO:0000256" key="6">
    <source>
        <dbReference type="ARBA" id="ARBA00022963"/>
    </source>
</evidence>
<dbReference type="GO" id="GO:0016042">
    <property type="term" value="P:lipid catabolic process"/>
    <property type="evidence" value="ECO:0007669"/>
    <property type="project" value="UniProtKB-KW"/>
</dbReference>
<evidence type="ECO:0000256" key="7">
    <source>
        <dbReference type="ARBA" id="ARBA00022989"/>
    </source>
</evidence>
<keyword evidence="3" id="KW-1003">Cell membrane</keyword>
<proteinExistence type="inferred from homology"/>
<evidence type="ECO:0000256" key="9">
    <source>
        <dbReference type="ARBA" id="ARBA00023136"/>
    </source>
</evidence>
<evidence type="ECO:0000313" key="13">
    <source>
        <dbReference type="EMBL" id="XAG22434.1"/>
    </source>
</evidence>
<dbReference type="EMBL" id="CP095338">
    <property type="protein sequence ID" value="XAG22434.1"/>
    <property type="molecule type" value="Genomic_DNA"/>
</dbReference>